<organism evidence="2 3">
    <name type="scientific">Sulfolobus spindle-shaped virus 6</name>
    <dbReference type="NCBI Taxonomy" id="693627"/>
    <lineage>
        <taxon>Viruses</taxon>
        <taxon>Viruses incertae sedis</taxon>
        <taxon>Fuselloviridae</taxon>
        <taxon>Betafusellovirus</taxon>
        <taxon>Betafusellovirus hveragerdiense</taxon>
    </lineage>
</organism>
<dbReference type="GeneID" id="8676832"/>
<evidence type="ECO:0000313" key="3">
    <source>
        <dbReference type="Proteomes" id="UP000009164"/>
    </source>
</evidence>
<keyword evidence="1" id="KW-1133">Transmembrane helix</keyword>
<keyword evidence="3" id="KW-1185">Reference proteome</keyword>
<sequence>MRKMGTKLIINVIFFDIILAILMMSFASIQPPNISTPPTVAQAQAQANITWNLTIGNVSWGWIWPLFYFVDWLIWIVTSIFAVVVFIFNVFTTSLSLLASAPVVGPFLLMFAVVINFVLIWEIIKLIRGYDNPG</sequence>
<dbReference type="Proteomes" id="UP000009164">
    <property type="component" value="Segment"/>
</dbReference>
<feature type="transmembrane region" description="Helical" evidence="1">
    <location>
        <begin position="72"/>
        <end position="91"/>
    </location>
</feature>
<name>D1GF48_9VIRU</name>
<protein>
    <submittedName>
        <fullName evidence="2">Putative membrane protein</fullName>
    </submittedName>
</protein>
<evidence type="ECO:0000256" key="1">
    <source>
        <dbReference type="SAM" id="Phobius"/>
    </source>
</evidence>
<feature type="transmembrane region" description="Helical" evidence="1">
    <location>
        <begin position="12"/>
        <end position="29"/>
    </location>
</feature>
<dbReference type="OrthoDB" id="12781at10239"/>
<dbReference type="KEGG" id="vg:8676832"/>
<dbReference type="EMBL" id="FJ870915">
    <property type="protein sequence ID" value="ACZ35749.1"/>
    <property type="molecule type" value="Genomic_DNA"/>
</dbReference>
<keyword evidence="1" id="KW-0472">Membrane</keyword>
<evidence type="ECO:0000313" key="2">
    <source>
        <dbReference type="EMBL" id="ACZ35749.1"/>
    </source>
</evidence>
<reference evidence="2 3" key="1">
    <citation type="journal article" date="2009" name="Environ. Microbiol.">
        <title>Four newly isolated fuselloviruses from extreme geothermal environments reveal unusual morphologies and a possible interviral recombination mechanism.</title>
        <authorList>
            <person name="Redder P."/>
            <person name="Peng X."/>
            <person name="Brugger K."/>
            <person name="Shah S.A."/>
            <person name="Roesch F."/>
            <person name="Greve B."/>
            <person name="She Q."/>
            <person name="Schleper C."/>
            <person name="Forterre P."/>
            <person name="Garrett R.A."/>
            <person name="Prangishvili D."/>
        </authorList>
    </citation>
    <scope>NUCLEOTIDE SEQUENCE [LARGE SCALE GENOMIC DNA]</scope>
</reference>
<accession>D1GF48</accession>
<proteinExistence type="predicted"/>
<feature type="transmembrane region" description="Helical" evidence="1">
    <location>
        <begin position="103"/>
        <end position="124"/>
    </location>
</feature>
<dbReference type="RefSeq" id="YP_003331480.1">
    <property type="nucleotide sequence ID" value="NC_013587.1"/>
</dbReference>
<keyword evidence="1" id="KW-0812">Transmembrane</keyword>
<dbReference type="Pfam" id="PF17615">
    <property type="entry name" value="C166"/>
    <property type="match status" value="1"/>
</dbReference>